<evidence type="ECO:0000256" key="1">
    <source>
        <dbReference type="ARBA" id="ARBA00010641"/>
    </source>
</evidence>
<feature type="domain" description="RNA polymerase sigma-70 region 2" evidence="5">
    <location>
        <begin position="16"/>
        <end position="81"/>
    </location>
</feature>
<dbReference type="SUPFAM" id="SSF88659">
    <property type="entry name" value="Sigma3 and sigma4 domains of RNA polymerase sigma factors"/>
    <property type="match status" value="1"/>
</dbReference>
<organism evidence="7 8">
    <name type="scientific">Flavivirga spongiicola</name>
    <dbReference type="NCBI Taxonomy" id="421621"/>
    <lineage>
        <taxon>Bacteria</taxon>
        <taxon>Pseudomonadati</taxon>
        <taxon>Bacteroidota</taxon>
        <taxon>Flavobacteriia</taxon>
        <taxon>Flavobacteriales</taxon>
        <taxon>Flavobacteriaceae</taxon>
        <taxon>Flavivirga</taxon>
    </lineage>
</organism>
<dbReference type="InterPro" id="IPR039425">
    <property type="entry name" value="RNA_pol_sigma-70-like"/>
</dbReference>
<evidence type="ECO:0000256" key="4">
    <source>
        <dbReference type="ARBA" id="ARBA00023163"/>
    </source>
</evidence>
<comment type="similarity">
    <text evidence="1">Belongs to the sigma-70 factor family. ECF subfamily.</text>
</comment>
<dbReference type="Proteomes" id="UP001337305">
    <property type="component" value="Unassembled WGS sequence"/>
</dbReference>
<dbReference type="InterPro" id="IPR013249">
    <property type="entry name" value="RNA_pol_sigma70_r4_t2"/>
</dbReference>
<dbReference type="Pfam" id="PF04542">
    <property type="entry name" value="Sigma70_r2"/>
    <property type="match status" value="1"/>
</dbReference>
<dbReference type="PANTHER" id="PTHR43133">
    <property type="entry name" value="RNA POLYMERASE ECF-TYPE SIGMA FACTO"/>
    <property type="match status" value="1"/>
</dbReference>
<dbReference type="NCBIfam" id="TIGR02985">
    <property type="entry name" value="Sig70_bacteroi1"/>
    <property type="match status" value="1"/>
</dbReference>
<dbReference type="RefSeq" id="WP_303306864.1">
    <property type="nucleotide sequence ID" value="NZ_JAODOP010000004.1"/>
</dbReference>
<evidence type="ECO:0000313" key="7">
    <source>
        <dbReference type="EMBL" id="MEF3834541.1"/>
    </source>
</evidence>
<evidence type="ECO:0000256" key="3">
    <source>
        <dbReference type="ARBA" id="ARBA00023082"/>
    </source>
</evidence>
<dbReference type="InterPro" id="IPR014284">
    <property type="entry name" value="RNA_pol_sigma-70_dom"/>
</dbReference>
<accession>A0ABU7XW08</accession>
<dbReference type="SUPFAM" id="SSF88946">
    <property type="entry name" value="Sigma2 domain of RNA polymerase sigma factors"/>
    <property type="match status" value="1"/>
</dbReference>
<dbReference type="EMBL" id="JAODOP010000004">
    <property type="protein sequence ID" value="MEF3834541.1"/>
    <property type="molecule type" value="Genomic_DNA"/>
</dbReference>
<keyword evidence="2" id="KW-0805">Transcription regulation</keyword>
<dbReference type="NCBIfam" id="TIGR02937">
    <property type="entry name" value="sigma70-ECF"/>
    <property type="match status" value="1"/>
</dbReference>
<sequence length="182" mass="21250">MLKKTNQLNRKEYKALFNAYYTSLCLFSNKYMNDVELSKDVVQDVFINIWQKKTIPKEKLATKAYLYTAVKNKSLDYLKSKYQRVKSDQTLDDIKKSEKDSFFLREVVVVEASEIIEKAVNTLPIKCKRIINLSLKGLSNKQIAEELSISTSTIKTQKKIAYQKMRPLLKDYFLLLLSPLFL</sequence>
<keyword evidence="8" id="KW-1185">Reference proteome</keyword>
<dbReference type="PANTHER" id="PTHR43133:SF46">
    <property type="entry name" value="RNA POLYMERASE SIGMA-70 FACTOR ECF SUBFAMILY"/>
    <property type="match status" value="1"/>
</dbReference>
<proteinExistence type="inferred from homology"/>
<comment type="caution">
    <text evidence="7">The sequence shown here is derived from an EMBL/GenBank/DDBJ whole genome shotgun (WGS) entry which is preliminary data.</text>
</comment>
<dbReference type="InterPro" id="IPR013325">
    <property type="entry name" value="RNA_pol_sigma_r2"/>
</dbReference>
<dbReference type="InterPro" id="IPR036388">
    <property type="entry name" value="WH-like_DNA-bd_sf"/>
</dbReference>
<evidence type="ECO:0000259" key="5">
    <source>
        <dbReference type="Pfam" id="PF04542"/>
    </source>
</evidence>
<keyword evidence="3" id="KW-0731">Sigma factor</keyword>
<evidence type="ECO:0000259" key="6">
    <source>
        <dbReference type="Pfam" id="PF08281"/>
    </source>
</evidence>
<dbReference type="InterPro" id="IPR014327">
    <property type="entry name" value="RNA_pol_sigma70_bacteroid"/>
</dbReference>
<dbReference type="PRINTS" id="PR00038">
    <property type="entry name" value="HTHLUXR"/>
</dbReference>
<evidence type="ECO:0000256" key="2">
    <source>
        <dbReference type="ARBA" id="ARBA00023015"/>
    </source>
</evidence>
<dbReference type="Pfam" id="PF08281">
    <property type="entry name" value="Sigma70_r4_2"/>
    <property type="match status" value="1"/>
</dbReference>
<dbReference type="InterPro" id="IPR000792">
    <property type="entry name" value="Tscrpt_reg_LuxR_C"/>
</dbReference>
<keyword evidence="4" id="KW-0804">Transcription</keyword>
<dbReference type="Gene3D" id="1.10.10.10">
    <property type="entry name" value="Winged helix-like DNA-binding domain superfamily/Winged helix DNA-binding domain"/>
    <property type="match status" value="1"/>
</dbReference>
<feature type="domain" description="RNA polymerase sigma factor 70 region 4 type 2" evidence="6">
    <location>
        <begin position="114"/>
        <end position="164"/>
    </location>
</feature>
<dbReference type="InterPro" id="IPR013324">
    <property type="entry name" value="RNA_pol_sigma_r3/r4-like"/>
</dbReference>
<gene>
    <name evidence="7" type="ORF">N1F79_15495</name>
</gene>
<reference evidence="7 8" key="1">
    <citation type="submission" date="2022-09" db="EMBL/GenBank/DDBJ databases">
        <title>Genome sequencing of Flavivirga sp. MEBiC05379.</title>
        <authorList>
            <person name="Oh H.-M."/>
            <person name="Kwon K.K."/>
            <person name="Park M.J."/>
            <person name="Yang S.-H."/>
        </authorList>
    </citation>
    <scope>NUCLEOTIDE SEQUENCE [LARGE SCALE GENOMIC DNA]</scope>
    <source>
        <strain evidence="7 8">MEBiC05379</strain>
    </source>
</reference>
<name>A0ABU7XW08_9FLAO</name>
<protein>
    <submittedName>
        <fullName evidence="7">RNA polymerase sigma-70 factor</fullName>
    </submittedName>
</protein>
<evidence type="ECO:0000313" key="8">
    <source>
        <dbReference type="Proteomes" id="UP001337305"/>
    </source>
</evidence>
<dbReference type="InterPro" id="IPR007627">
    <property type="entry name" value="RNA_pol_sigma70_r2"/>
</dbReference>
<dbReference type="Gene3D" id="1.10.1740.10">
    <property type="match status" value="1"/>
</dbReference>